<organism evidence="1 2">
    <name type="scientific">Solanum commersonii</name>
    <name type="common">Commerson's wild potato</name>
    <name type="synonym">Commerson's nightshade</name>
    <dbReference type="NCBI Taxonomy" id="4109"/>
    <lineage>
        <taxon>Eukaryota</taxon>
        <taxon>Viridiplantae</taxon>
        <taxon>Streptophyta</taxon>
        <taxon>Embryophyta</taxon>
        <taxon>Tracheophyta</taxon>
        <taxon>Spermatophyta</taxon>
        <taxon>Magnoliopsida</taxon>
        <taxon>eudicotyledons</taxon>
        <taxon>Gunneridae</taxon>
        <taxon>Pentapetalae</taxon>
        <taxon>asterids</taxon>
        <taxon>lamiids</taxon>
        <taxon>Solanales</taxon>
        <taxon>Solanaceae</taxon>
        <taxon>Solanoideae</taxon>
        <taxon>Solaneae</taxon>
        <taxon>Solanum</taxon>
    </lineage>
</organism>
<comment type="caution">
    <text evidence="1">The sequence shown here is derived from an EMBL/GenBank/DDBJ whole genome shotgun (WGS) entry which is preliminary data.</text>
</comment>
<keyword evidence="2" id="KW-1185">Reference proteome</keyword>
<dbReference type="EMBL" id="JACXVP010000004">
    <property type="protein sequence ID" value="KAG5610619.1"/>
    <property type="molecule type" value="Genomic_DNA"/>
</dbReference>
<sequence length="120" mass="13947">MFYNLMPVDEYNMLAPHGQIRIEHDRVHEMINDTFGVQGRMEPEQYFDEDPNEKARRFYDNLEDPSRPLCEGSPHSALSVVSKPIGRITIDNFLDLAYQNEVAIVQQQVDVELETTLEHP</sequence>
<proteinExistence type="predicted"/>
<dbReference type="Proteomes" id="UP000824120">
    <property type="component" value="Chromosome 4"/>
</dbReference>
<protein>
    <submittedName>
        <fullName evidence="1">Uncharacterized protein</fullName>
    </submittedName>
</protein>
<dbReference type="AlphaFoldDB" id="A0A9J5ZCC9"/>
<reference evidence="1 2" key="1">
    <citation type="submission" date="2020-09" db="EMBL/GenBank/DDBJ databases">
        <title>De no assembly of potato wild relative species, Solanum commersonii.</title>
        <authorList>
            <person name="Cho K."/>
        </authorList>
    </citation>
    <scope>NUCLEOTIDE SEQUENCE [LARGE SCALE GENOMIC DNA]</scope>
    <source>
        <strain evidence="1">LZ3.2</strain>
        <tissue evidence="1">Leaf</tissue>
    </source>
</reference>
<gene>
    <name evidence="1" type="ORF">H5410_021900</name>
</gene>
<evidence type="ECO:0000313" key="2">
    <source>
        <dbReference type="Proteomes" id="UP000824120"/>
    </source>
</evidence>
<name>A0A9J5ZCC9_SOLCO</name>
<accession>A0A9J5ZCC9</accession>
<evidence type="ECO:0000313" key="1">
    <source>
        <dbReference type="EMBL" id="KAG5610619.1"/>
    </source>
</evidence>